<organism evidence="1 2">
    <name type="scientific">Caerostris extrusa</name>
    <name type="common">Bark spider</name>
    <name type="synonym">Caerostris bankana</name>
    <dbReference type="NCBI Taxonomy" id="172846"/>
    <lineage>
        <taxon>Eukaryota</taxon>
        <taxon>Metazoa</taxon>
        <taxon>Ecdysozoa</taxon>
        <taxon>Arthropoda</taxon>
        <taxon>Chelicerata</taxon>
        <taxon>Arachnida</taxon>
        <taxon>Araneae</taxon>
        <taxon>Araneomorphae</taxon>
        <taxon>Entelegynae</taxon>
        <taxon>Araneoidea</taxon>
        <taxon>Araneidae</taxon>
        <taxon>Caerostris</taxon>
    </lineage>
</organism>
<keyword evidence="2" id="KW-1185">Reference proteome</keyword>
<evidence type="ECO:0000313" key="2">
    <source>
        <dbReference type="Proteomes" id="UP001054945"/>
    </source>
</evidence>
<comment type="caution">
    <text evidence="1">The sequence shown here is derived from an EMBL/GenBank/DDBJ whole genome shotgun (WGS) entry which is preliminary data.</text>
</comment>
<proteinExistence type="predicted"/>
<gene>
    <name evidence="1" type="ORF">CEXT_815411</name>
</gene>
<reference evidence="1 2" key="1">
    <citation type="submission" date="2021-06" db="EMBL/GenBank/DDBJ databases">
        <title>Caerostris extrusa draft genome.</title>
        <authorList>
            <person name="Kono N."/>
            <person name="Arakawa K."/>
        </authorList>
    </citation>
    <scope>NUCLEOTIDE SEQUENCE [LARGE SCALE GENOMIC DNA]</scope>
</reference>
<evidence type="ECO:0000313" key="1">
    <source>
        <dbReference type="EMBL" id="GIY51025.1"/>
    </source>
</evidence>
<sequence length="90" mass="10195">MSLFFVEHFSPRTVRQKEINAMTLATREVFIICSIIGCVGVRKCRKFSPGNVIGFNTLCKCHHGSLFLKIVGTVWIIRTDMTNGLEPEYS</sequence>
<accession>A0AAV4TXI9</accession>
<dbReference type="AlphaFoldDB" id="A0AAV4TXI9"/>
<protein>
    <submittedName>
        <fullName evidence="1">Uncharacterized protein</fullName>
    </submittedName>
</protein>
<dbReference type="EMBL" id="BPLR01012060">
    <property type="protein sequence ID" value="GIY51025.1"/>
    <property type="molecule type" value="Genomic_DNA"/>
</dbReference>
<dbReference type="Proteomes" id="UP001054945">
    <property type="component" value="Unassembled WGS sequence"/>
</dbReference>
<name>A0AAV4TXI9_CAEEX</name>